<dbReference type="AlphaFoldDB" id="A0A074XIA8"/>
<gene>
    <name evidence="1" type="ORF">M438DRAFT_271499</name>
</gene>
<dbReference type="EMBL" id="KL584980">
    <property type="protein sequence ID" value="KEQ85228.1"/>
    <property type="molecule type" value="Genomic_DNA"/>
</dbReference>
<reference evidence="1 2" key="1">
    <citation type="journal article" date="2014" name="BMC Genomics">
        <title>Genome sequencing of four Aureobasidium pullulans varieties: biotechnological potential, stress tolerance, and description of new species.</title>
        <authorList>
            <person name="Gostin Ar C."/>
            <person name="Ohm R.A."/>
            <person name="Kogej T."/>
            <person name="Sonjak S."/>
            <person name="Turk M."/>
            <person name="Zajc J."/>
            <person name="Zalar P."/>
            <person name="Grube M."/>
            <person name="Sun H."/>
            <person name="Han J."/>
            <person name="Sharma A."/>
            <person name="Chiniquy J."/>
            <person name="Ngan C.Y."/>
            <person name="Lipzen A."/>
            <person name="Barry K."/>
            <person name="Grigoriev I.V."/>
            <person name="Gunde-Cimerman N."/>
        </authorList>
    </citation>
    <scope>NUCLEOTIDE SEQUENCE [LARGE SCALE GENOMIC DNA]</scope>
    <source>
        <strain evidence="1 2">EXF-150</strain>
    </source>
</reference>
<name>A0A074XIA8_AURPU</name>
<protein>
    <submittedName>
        <fullName evidence="1">Uncharacterized protein</fullName>
    </submittedName>
</protein>
<dbReference type="RefSeq" id="XP_029761415.1">
    <property type="nucleotide sequence ID" value="XM_029900488.1"/>
</dbReference>
<organism evidence="1 2">
    <name type="scientific">Aureobasidium pullulans EXF-150</name>
    <dbReference type="NCBI Taxonomy" id="1043002"/>
    <lineage>
        <taxon>Eukaryota</taxon>
        <taxon>Fungi</taxon>
        <taxon>Dikarya</taxon>
        <taxon>Ascomycota</taxon>
        <taxon>Pezizomycotina</taxon>
        <taxon>Dothideomycetes</taxon>
        <taxon>Dothideomycetidae</taxon>
        <taxon>Dothideales</taxon>
        <taxon>Saccotheciaceae</taxon>
        <taxon>Aureobasidium</taxon>
    </lineage>
</organism>
<dbReference type="HOGENOM" id="CLU_1571609_0_0_1"/>
<keyword evidence="2" id="KW-1185">Reference proteome</keyword>
<dbReference type="OrthoDB" id="3943516at2759"/>
<dbReference type="GeneID" id="40742794"/>
<evidence type="ECO:0000313" key="1">
    <source>
        <dbReference type="EMBL" id="KEQ85228.1"/>
    </source>
</evidence>
<proteinExistence type="predicted"/>
<dbReference type="Proteomes" id="UP000030706">
    <property type="component" value="Unassembled WGS sequence"/>
</dbReference>
<sequence>MDQATLQKLLDDLEKHPQCADWGAKLQFACEHLWETLGTTNIYSAASGMVDRVIHLLKDHHAMELARLVIPDLRSHEALVFSDPLKQKIFDSTTDRRSAFTKIETTTQTDFDTPLYRAEKELFTEAEMYRASLLLYGSATFTGVQEKEILDWLSKRPKGPQKT</sequence>
<evidence type="ECO:0000313" key="2">
    <source>
        <dbReference type="Proteomes" id="UP000030706"/>
    </source>
</evidence>
<accession>A0A074XIA8</accession>